<dbReference type="AlphaFoldDB" id="A0A378WFE1"/>
<dbReference type="Proteomes" id="UP000255389">
    <property type="component" value="Unassembled WGS sequence"/>
</dbReference>
<accession>A0A378WFE1</accession>
<feature type="signal peptide" evidence="1">
    <location>
        <begin position="1"/>
        <end position="38"/>
    </location>
</feature>
<dbReference type="EMBL" id="UGQY01000006">
    <property type="protein sequence ID" value="SUA31640.1"/>
    <property type="molecule type" value="Genomic_DNA"/>
</dbReference>
<evidence type="ECO:0000256" key="1">
    <source>
        <dbReference type="SAM" id="SignalP"/>
    </source>
</evidence>
<sequence>MGNYLNPSGVSVTISVVKKLLIPLVAGAGLALAPAAQAQPDVFGLITDDEKQEIWSNGQRNCVILDQAGGTPDSVGSLIDRYQSEGWDQESSIDIVWESAESRCPEYVDTVKRVARTYGDPS</sequence>
<name>A0A378WFE1_MYCFO</name>
<proteinExistence type="predicted"/>
<reference evidence="2 3" key="1">
    <citation type="submission" date="2018-06" db="EMBL/GenBank/DDBJ databases">
        <authorList>
            <consortium name="Pathogen Informatics"/>
            <person name="Doyle S."/>
        </authorList>
    </citation>
    <scope>NUCLEOTIDE SEQUENCE [LARGE SCALE GENOMIC DNA]</scope>
    <source>
        <strain evidence="2 3">NCTC1542</strain>
    </source>
</reference>
<evidence type="ECO:0000313" key="2">
    <source>
        <dbReference type="EMBL" id="SUA31640.1"/>
    </source>
</evidence>
<feature type="chain" id="PRO_5016763676" description="DUF732 domain-containing protein" evidence="1">
    <location>
        <begin position="39"/>
        <end position="122"/>
    </location>
</feature>
<protein>
    <recommendedName>
        <fullName evidence="4">DUF732 domain-containing protein</fullName>
    </recommendedName>
</protein>
<evidence type="ECO:0008006" key="4">
    <source>
        <dbReference type="Google" id="ProtNLM"/>
    </source>
</evidence>
<evidence type="ECO:0000313" key="3">
    <source>
        <dbReference type="Proteomes" id="UP000255389"/>
    </source>
</evidence>
<organism evidence="2 3">
    <name type="scientific">Mycolicibacterium fortuitum</name>
    <name type="common">Mycobacterium fortuitum</name>
    <dbReference type="NCBI Taxonomy" id="1766"/>
    <lineage>
        <taxon>Bacteria</taxon>
        <taxon>Bacillati</taxon>
        <taxon>Actinomycetota</taxon>
        <taxon>Actinomycetes</taxon>
        <taxon>Mycobacteriales</taxon>
        <taxon>Mycobacteriaceae</taxon>
        <taxon>Mycolicibacterium</taxon>
    </lineage>
</organism>
<gene>
    <name evidence="2" type="ORF">NCTC1542_06995</name>
</gene>
<keyword evidence="1" id="KW-0732">Signal</keyword>